<evidence type="ECO:0000313" key="3">
    <source>
        <dbReference type="EMBL" id="KAJ3574608.1"/>
    </source>
</evidence>
<evidence type="ECO:0008006" key="5">
    <source>
        <dbReference type="Google" id="ProtNLM"/>
    </source>
</evidence>
<dbReference type="InterPro" id="IPR055335">
    <property type="entry name" value="Ucp6/RUP1"/>
</dbReference>
<dbReference type="GO" id="GO:0016579">
    <property type="term" value="P:protein deubiquitination"/>
    <property type="evidence" value="ECO:0007669"/>
    <property type="project" value="TreeGrafter"/>
</dbReference>
<comment type="caution">
    <text evidence="3">The sequence shown here is derived from an EMBL/GenBank/DDBJ whole genome shotgun (WGS) entry which is preliminary data.</text>
</comment>
<evidence type="ECO:0000256" key="2">
    <source>
        <dbReference type="SAM" id="MobiDB-lite"/>
    </source>
</evidence>
<sequence length="782" mass="87768">MIPTLRSRSTSPKAKATRYLSQPISPLNLAFNIQGADELPSTSHVKNAAPTRPPSRTNNRSPLGPTNANQEEDDLARALRESAAESGVLPQEDGIIDNETSSKHFGPANRSEYEAEKWAMVPTKARTEANTTDPPPSNRKRDPDAPAFLRQTKLHRLGGVLSIYNQIPLARNFLLRCGTSISTYGQDSEWWKGNPILTQIALQKKARGEEIWGEDVHPDFVEELHRLLAFLDSSERSYASADGLAETKAIDPTFGSWMPDVEEKLFQALHEASTTNSNYGIEDMTTTGKIIPVIPPSQDASELGGQEDEEDNTTSFIFLDIALDSESYSRVDTMYDALDHLLWSSALSLDYTFPQNARTAVLLKPGEVLTMRFGGSGFTKPCEIPEVFYADRYMHDRKELALRFQTQMRQIRNELEKLAWAEEEHSKDAQWRYFEGQWENGTSYSMDDLRLISTWSGPSVFTNDEKSDQEKWQYVIQVCSEKIEEANRQVTEFQQKKDELNNILNIVRKRLTCQEHEADDDRFVFRSTDAYRPEYWNPSTKYLLRGVATTTEVAYVCVREDDLFGSPEAMPAPKDQWWKVGYVARDASPIKCEKVTPDDVLQAAGTESKDPILVYASEAALNQKRIPLSDALRVFIKHDNRHFQQELTEETNSRQTNNQDVQKQDQPPVGVTAAALSQLTSEVGTGGKRKYSIGSSVATNGSIRSDLADVEFALDDTQPVFSDTIEPTDSELLGQSGKDEDRTPEMSERKGGGMSFLPRADAPAHNLIDLMDLDAEHDLRGG</sequence>
<feature type="region of interest" description="Disordered" evidence="2">
    <location>
        <begin position="38"/>
        <end position="112"/>
    </location>
</feature>
<keyword evidence="1" id="KW-0175">Coiled coil</keyword>
<proteinExistence type="predicted"/>
<gene>
    <name evidence="3" type="ORF">NPX13_g4306</name>
</gene>
<feature type="compositionally biased region" description="Polar residues" evidence="2">
    <location>
        <begin position="1"/>
        <end position="12"/>
    </location>
</feature>
<dbReference type="GO" id="GO:0005829">
    <property type="term" value="C:cytosol"/>
    <property type="evidence" value="ECO:0007669"/>
    <property type="project" value="TreeGrafter"/>
</dbReference>
<evidence type="ECO:0000256" key="1">
    <source>
        <dbReference type="SAM" id="Coils"/>
    </source>
</evidence>
<keyword evidence="4" id="KW-1185">Reference proteome</keyword>
<dbReference type="PANTHER" id="PTHR39597">
    <property type="entry name" value="UBA DOMAIN-CONTAINING PROTEIN RUP1"/>
    <property type="match status" value="1"/>
</dbReference>
<feature type="compositionally biased region" description="Basic and acidic residues" evidence="2">
    <location>
        <begin position="737"/>
        <end position="751"/>
    </location>
</feature>
<dbReference type="Proteomes" id="UP001148614">
    <property type="component" value="Unassembled WGS sequence"/>
</dbReference>
<evidence type="ECO:0000313" key="4">
    <source>
        <dbReference type="Proteomes" id="UP001148614"/>
    </source>
</evidence>
<protein>
    <recommendedName>
        <fullName evidence="5">Ubiquitin interaction domain-containing protein</fullName>
    </recommendedName>
</protein>
<organism evidence="3 4">
    <name type="scientific">Xylaria arbuscula</name>
    <dbReference type="NCBI Taxonomy" id="114810"/>
    <lineage>
        <taxon>Eukaryota</taxon>
        <taxon>Fungi</taxon>
        <taxon>Dikarya</taxon>
        <taxon>Ascomycota</taxon>
        <taxon>Pezizomycotina</taxon>
        <taxon>Sordariomycetes</taxon>
        <taxon>Xylariomycetidae</taxon>
        <taxon>Xylariales</taxon>
        <taxon>Xylariaceae</taxon>
        <taxon>Xylaria</taxon>
    </lineage>
</organism>
<feature type="compositionally biased region" description="Polar residues" evidence="2">
    <location>
        <begin position="54"/>
        <end position="69"/>
    </location>
</feature>
<feature type="region of interest" description="Disordered" evidence="2">
    <location>
        <begin position="1"/>
        <end position="25"/>
    </location>
</feature>
<feature type="region of interest" description="Disordered" evidence="2">
    <location>
        <begin position="721"/>
        <end position="760"/>
    </location>
</feature>
<feature type="coiled-coil region" evidence="1">
    <location>
        <begin position="476"/>
        <end position="510"/>
    </location>
</feature>
<feature type="region of interest" description="Disordered" evidence="2">
    <location>
        <begin position="646"/>
        <end position="668"/>
    </location>
</feature>
<feature type="compositionally biased region" description="Polar residues" evidence="2">
    <location>
        <begin position="653"/>
        <end position="665"/>
    </location>
</feature>
<dbReference type="EMBL" id="JANPWZ010000599">
    <property type="protein sequence ID" value="KAJ3574608.1"/>
    <property type="molecule type" value="Genomic_DNA"/>
</dbReference>
<reference evidence="3" key="1">
    <citation type="submission" date="2022-07" db="EMBL/GenBank/DDBJ databases">
        <title>Genome Sequence of Xylaria arbuscula.</title>
        <authorList>
            <person name="Buettner E."/>
        </authorList>
    </citation>
    <scope>NUCLEOTIDE SEQUENCE</scope>
    <source>
        <strain evidence="3">VT107</strain>
    </source>
</reference>
<dbReference type="PANTHER" id="PTHR39597:SF1">
    <property type="entry name" value="UBA DOMAIN-CONTAINING PROTEIN RUP1"/>
    <property type="match status" value="1"/>
</dbReference>
<dbReference type="AlphaFoldDB" id="A0A9W8TMC9"/>
<name>A0A9W8TMC9_9PEZI</name>
<dbReference type="GO" id="GO:0005634">
    <property type="term" value="C:nucleus"/>
    <property type="evidence" value="ECO:0007669"/>
    <property type="project" value="TreeGrafter"/>
</dbReference>
<dbReference type="VEuPathDB" id="FungiDB:F4678DRAFT_411909"/>
<accession>A0A9W8TMC9</accession>